<reference evidence="2 3" key="1">
    <citation type="submission" date="2016-01" db="EMBL/GenBank/DDBJ databases">
        <title>Characterization of the Clostridium difficile lineages that are prevalent in Hong Kong and China.</title>
        <authorList>
            <person name="Kwok J.S.-L."/>
            <person name="Lam W.-Y."/>
            <person name="Ip M."/>
            <person name="Chan T.-F."/>
            <person name="Hawkey P.M."/>
            <person name="Tsui S.K.-W."/>
        </authorList>
    </citation>
    <scope>NUCLEOTIDE SEQUENCE [LARGE SCALE GENOMIC DNA]</scope>
    <source>
        <strain evidence="2 3">300064</strain>
    </source>
</reference>
<dbReference type="RefSeq" id="WP_043661824.1">
    <property type="nucleotide sequence ID" value="NZ_JSEG01000001.1"/>
</dbReference>
<dbReference type="EMBL" id="LRDH01000001">
    <property type="protein sequence ID" value="PPV17915.1"/>
    <property type="molecule type" value="Genomic_DNA"/>
</dbReference>
<dbReference type="Pfam" id="PF13508">
    <property type="entry name" value="Acetyltransf_7"/>
    <property type="match status" value="1"/>
</dbReference>
<comment type="caution">
    <text evidence="2">The sequence shown here is derived from an EMBL/GenBank/DDBJ whole genome shotgun (WGS) entry which is preliminary data.</text>
</comment>
<accession>A0A2S7FF98</accession>
<dbReference type="AlphaFoldDB" id="A0A2S7FF98"/>
<dbReference type="GO" id="GO:0016747">
    <property type="term" value="F:acyltransferase activity, transferring groups other than amino-acyl groups"/>
    <property type="evidence" value="ECO:0007669"/>
    <property type="project" value="InterPro"/>
</dbReference>
<keyword evidence="2" id="KW-0808">Transferase</keyword>
<sequence>MVFIINDKNQKEEVAKGILNKLPEWFGLPESIDEYIKCSKDMLFWADIEDSHIRGFIVLKETSQYTVEIYVMGVLKEFHRNKIGYNLFKTCYDYAKEHGYLYMQVKTVKEGYYEEFNCTIKFYKSLGFKEFECFPTLWDEWNPCQIYIKSVK</sequence>
<feature type="domain" description="N-acetyltransferase" evidence="1">
    <location>
        <begin position="5"/>
        <end position="152"/>
    </location>
</feature>
<dbReference type="SUPFAM" id="SSF55729">
    <property type="entry name" value="Acyl-CoA N-acyltransferases (Nat)"/>
    <property type="match status" value="1"/>
</dbReference>
<dbReference type="InterPro" id="IPR000182">
    <property type="entry name" value="GNAT_dom"/>
</dbReference>
<dbReference type="Gene3D" id="3.40.630.30">
    <property type="match status" value="1"/>
</dbReference>
<evidence type="ECO:0000313" key="3">
    <source>
        <dbReference type="Proteomes" id="UP000238081"/>
    </source>
</evidence>
<evidence type="ECO:0000313" key="2">
    <source>
        <dbReference type="EMBL" id="PPV17915.1"/>
    </source>
</evidence>
<evidence type="ECO:0000259" key="1">
    <source>
        <dbReference type="PROSITE" id="PS51186"/>
    </source>
</evidence>
<gene>
    <name evidence="2" type="ORF">AWN73_00450</name>
</gene>
<dbReference type="PROSITE" id="PS51186">
    <property type="entry name" value="GNAT"/>
    <property type="match status" value="1"/>
</dbReference>
<protein>
    <submittedName>
        <fullName evidence="2">Acetyltransferase</fullName>
    </submittedName>
</protein>
<dbReference type="CDD" id="cd04301">
    <property type="entry name" value="NAT_SF"/>
    <property type="match status" value="1"/>
</dbReference>
<organism evidence="2 3">
    <name type="scientific">Clostridium butyricum</name>
    <dbReference type="NCBI Taxonomy" id="1492"/>
    <lineage>
        <taxon>Bacteria</taxon>
        <taxon>Bacillati</taxon>
        <taxon>Bacillota</taxon>
        <taxon>Clostridia</taxon>
        <taxon>Eubacteriales</taxon>
        <taxon>Clostridiaceae</taxon>
        <taxon>Clostridium</taxon>
    </lineage>
</organism>
<dbReference type="Proteomes" id="UP000238081">
    <property type="component" value="Unassembled WGS sequence"/>
</dbReference>
<dbReference type="InterPro" id="IPR016181">
    <property type="entry name" value="Acyl_CoA_acyltransferase"/>
</dbReference>
<name>A0A2S7FF98_CLOBU</name>
<proteinExistence type="predicted"/>